<evidence type="ECO:0000313" key="3">
    <source>
        <dbReference type="Proteomes" id="UP000288096"/>
    </source>
</evidence>
<organism evidence="2 3">
    <name type="scientific">Desulfonema ishimotonii</name>
    <dbReference type="NCBI Taxonomy" id="45657"/>
    <lineage>
        <taxon>Bacteria</taxon>
        <taxon>Pseudomonadati</taxon>
        <taxon>Thermodesulfobacteriota</taxon>
        <taxon>Desulfobacteria</taxon>
        <taxon>Desulfobacterales</taxon>
        <taxon>Desulfococcaceae</taxon>
        <taxon>Desulfonema</taxon>
    </lineage>
</organism>
<dbReference type="RefSeq" id="WP_124329698.1">
    <property type="nucleotide sequence ID" value="NZ_BEXT01000001.1"/>
</dbReference>
<keyword evidence="3" id="KW-1185">Reference proteome</keyword>
<keyword evidence="1" id="KW-1133">Transmembrane helix</keyword>
<comment type="caution">
    <text evidence="2">The sequence shown here is derived from an EMBL/GenBank/DDBJ whole genome shotgun (WGS) entry which is preliminary data.</text>
</comment>
<feature type="transmembrane region" description="Helical" evidence="1">
    <location>
        <begin position="21"/>
        <end position="41"/>
    </location>
</feature>
<feature type="transmembrane region" description="Helical" evidence="1">
    <location>
        <begin position="47"/>
        <end position="71"/>
    </location>
</feature>
<reference evidence="3" key="2">
    <citation type="submission" date="2019-01" db="EMBL/GenBank/DDBJ databases">
        <title>Genome sequence of Desulfonema ishimotonii strain Tokyo 01.</title>
        <authorList>
            <person name="Fukui M."/>
        </authorList>
    </citation>
    <scope>NUCLEOTIDE SEQUENCE [LARGE SCALE GENOMIC DNA]</scope>
    <source>
        <strain evidence="3">Tokyo 01</strain>
    </source>
</reference>
<gene>
    <name evidence="2" type="ORF">DENIS_3504</name>
</gene>
<keyword evidence="1" id="KW-0472">Membrane</keyword>
<dbReference type="AlphaFoldDB" id="A0A401FZX0"/>
<name>A0A401FZX0_9BACT</name>
<keyword evidence="1" id="KW-0812">Transmembrane</keyword>
<evidence type="ECO:0000256" key="1">
    <source>
        <dbReference type="SAM" id="Phobius"/>
    </source>
</evidence>
<evidence type="ECO:0000313" key="2">
    <source>
        <dbReference type="EMBL" id="GBC62532.1"/>
    </source>
</evidence>
<proteinExistence type="predicted"/>
<accession>A0A401FZX0</accession>
<protein>
    <submittedName>
        <fullName evidence="2">Uncharacterized protein</fullName>
    </submittedName>
</protein>
<feature type="transmembrane region" description="Helical" evidence="1">
    <location>
        <begin position="119"/>
        <end position="139"/>
    </location>
</feature>
<feature type="transmembrane region" description="Helical" evidence="1">
    <location>
        <begin position="151"/>
        <end position="171"/>
    </location>
</feature>
<dbReference type="Proteomes" id="UP000288096">
    <property type="component" value="Unassembled WGS sequence"/>
</dbReference>
<sequence length="269" mass="29467">MQTEKNGQNIKMPYTAALATLRGLMLIGLLPMAGSMGLRALGHDGSAYLPFLIIGTILCAILGFCWGIIWVRSRVLAGRMREFLNSDRPLMRWTYTAGEWQRLRETAWQSEKDVWQFQMGCLSVLFALTGLLTGVMVGADEGWAEAVVGAASGLGIGLLVGGGIGGIVAGLNHGVARRAYHDEVPAQVALGWQEILFDNEYFRGNGMTRFIRSAELGEGYPPSALVFEIYWPQFRRGTEQEWVISVPPRVLRTLEETLPAVIGSPPDAP</sequence>
<dbReference type="EMBL" id="BEXT01000001">
    <property type="protein sequence ID" value="GBC62532.1"/>
    <property type="molecule type" value="Genomic_DNA"/>
</dbReference>
<reference evidence="3" key="1">
    <citation type="submission" date="2017-11" db="EMBL/GenBank/DDBJ databases">
        <authorList>
            <person name="Watanabe M."/>
            <person name="Kojima H."/>
        </authorList>
    </citation>
    <scope>NUCLEOTIDE SEQUENCE [LARGE SCALE GENOMIC DNA]</scope>
    <source>
        <strain evidence="3">Tokyo 01</strain>
    </source>
</reference>
<dbReference type="OrthoDB" id="163556at2"/>